<comment type="subcellular location">
    <subcellularLocation>
        <location evidence="1">Cell outer membrane</location>
        <topology evidence="1">Multi-pass membrane protein</topology>
    </subcellularLocation>
</comment>
<evidence type="ECO:0000313" key="14">
    <source>
        <dbReference type="Proteomes" id="UP001367030"/>
    </source>
</evidence>
<evidence type="ECO:0000256" key="3">
    <source>
        <dbReference type="ARBA" id="ARBA00022448"/>
    </source>
</evidence>
<evidence type="ECO:0000256" key="10">
    <source>
        <dbReference type="ARBA" id="ARBA00023237"/>
    </source>
</evidence>
<dbReference type="SUPFAM" id="SSF56935">
    <property type="entry name" value="Porins"/>
    <property type="match status" value="1"/>
</dbReference>
<keyword evidence="4" id="KW-1134">Transmembrane beta strand</keyword>
<feature type="signal peptide" evidence="11">
    <location>
        <begin position="1"/>
        <end position="17"/>
    </location>
</feature>
<dbReference type="InterPro" id="IPR023614">
    <property type="entry name" value="Porin_dom_sf"/>
</dbReference>
<comment type="caution">
    <text evidence="13">The sequence shown here is derived from an EMBL/GenBank/DDBJ whole genome shotgun (WGS) entry which is preliminary data.</text>
</comment>
<comment type="subunit">
    <text evidence="2">Homotrimer.</text>
</comment>
<dbReference type="Pfam" id="PF13609">
    <property type="entry name" value="Porin_4"/>
    <property type="match status" value="1"/>
</dbReference>
<dbReference type="PANTHER" id="PTHR34501:SF9">
    <property type="entry name" value="MAJOR OUTER MEMBRANE PROTEIN P.IA"/>
    <property type="match status" value="1"/>
</dbReference>
<feature type="domain" description="Porin" evidence="12">
    <location>
        <begin position="4"/>
        <end position="333"/>
    </location>
</feature>
<dbReference type="RefSeq" id="WP_340337769.1">
    <property type="nucleotide sequence ID" value="NZ_JBBKZS010000012.1"/>
</dbReference>
<dbReference type="InterPro" id="IPR050298">
    <property type="entry name" value="Gram-neg_bact_OMP"/>
</dbReference>
<reference evidence="13 14" key="1">
    <citation type="submission" date="2024-03" db="EMBL/GenBank/DDBJ databases">
        <title>Novel species of the genus Variovorax.</title>
        <authorList>
            <person name="Liu Q."/>
            <person name="Xin Y.-H."/>
        </authorList>
    </citation>
    <scope>NUCLEOTIDE SEQUENCE [LARGE SCALE GENOMIC DNA]</scope>
    <source>
        <strain evidence="13 14">KACC 18901</strain>
    </source>
</reference>
<dbReference type="CDD" id="cd00342">
    <property type="entry name" value="gram_neg_porins"/>
    <property type="match status" value="1"/>
</dbReference>
<proteinExistence type="predicted"/>
<accession>A0ABU8XCY8</accession>
<dbReference type="PANTHER" id="PTHR34501">
    <property type="entry name" value="PROTEIN YDDL-RELATED"/>
    <property type="match status" value="1"/>
</dbReference>
<evidence type="ECO:0000256" key="4">
    <source>
        <dbReference type="ARBA" id="ARBA00022452"/>
    </source>
</evidence>
<dbReference type="Proteomes" id="UP001367030">
    <property type="component" value="Unassembled WGS sequence"/>
</dbReference>
<keyword evidence="6 11" id="KW-0732">Signal</keyword>
<evidence type="ECO:0000259" key="12">
    <source>
        <dbReference type="Pfam" id="PF13609"/>
    </source>
</evidence>
<evidence type="ECO:0000313" key="13">
    <source>
        <dbReference type="EMBL" id="MEJ8857697.1"/>
    </source>
</evidence>
<dbReference type="Gene3D" id="2.40.160.10">
    <property type="entry name" value="Porin"/>
    <property type="match status" value="1"/>
</dbReference>
<dbReference type="InterPro" id="IPR002299">
    <property type="entry name" value="Porin_Neis"/>
</dbReference>
<keyword evidence="7" id="KW-0406">Ion transport</keyword>
<organism evidence="13 14">
    <name type="scientific">Variovorax robiniae</name>
    <dbReference type="NCBI Taxonomy" id="1836199"/>
    <lineage>
        <taxon>Bacteria</taxon>
        <taxon>Pseudomonadati</taxon>
        <taxon>Pseudomonadota</taxon>
        <taxon>Betaproteobacteria</taxon>
        <taxon>Burkholderiales</taxon>
        <taxon>Comamonadaceae</taxon>
        <taxon>Variovorax</taxon>
    </lineage>
</organism>
<keyword evidence="5" id="KW-0812">Transmembrane</keyword>
<keyword evidence="9" id="KW-0472">Membrane</keyword>
<keyword evidence="3" id="KW-0813">Transport</keyword>
<gene>
    <name evidence="13" type="ORF">WKW79_24210</name>
</gene>
<evidence type="ECO:0000256" key="5">
    <source>
        <dbReference type="ARBA" id="ARBA00022692"/>
    </source>
</evidence>
<evidence type="ECO:0000256" key="7">
    <source>
        <dbReference type="ARBA" id="ARBA00023065"/>
    </source>
</evidence>
<dbReference type="PRINTS" id="PR00184">
    <property type="entry name" value="NEISSPPORIN"/>
</dbReference>
<evidence type="ECO:0000256" key="6">
    <source>
        <dbReference type="ARBA" id="ARBA00022729"/>
    </source>
</evidence>
<evidence type="ECO:0000256" key="11">
    <source>
        <dbReference type="SAM" id="SignalP"/>
    </source>
</evidence>
<evidence type="ECO:0000256" key="8">
    <source>
        <dbReference type="ARBA" id="ARBA00023114"/>
    </source>
</evidence>
<feature type="chain" id="PRO_5045452596" evidence="11">
    <location>
        <begin position="18"/>
        <end position="360"/>
    </location>
</feature>
<keyword evidence="14" id="KW-1185">Reference proteome</keyword>
<protein>
    <submittedName>
        <fullName evidence="13">Porin</fullName>
    </submittedName>
</protein>
<name>A0ABU8XCY8_9BURK</name>
<keyword evidence="10" id="KW-0998">Cell outer membrane</keyword>
<dbReference type="EMBL" id="JBBKZS010000012">
    <property type="protein sequence ID" value="MEJ8857697.1"/>
    <property type="molecule type" value="Genomic_DNA"/>
</dbReference>
<evidence type="ECO:0000256" key="2">
    <source>
        <dbReference type="ARBA" id="ARBA00011233"/>
    </source>
</evidence>
<sequence length="360" mass="38047">MALATAAALCAALPAAAQSSLTLFGVVDLSAQHIRGDGHLTRLESGGLNGSRLGFKGQEDLGGGLAASFHLEAGLSADTGRGRPNSIGNVIETPGDFISFNRRSTVGLMGRFGEVRAGRDYTPVADNHTDFDVFGNSGVGDSSLLTQALAIGLVAGRGVRTDVRASNAVVYVLPADLGGFWGYGMVALSEKTRDDEPAGFLRGDGGHRGIRLGWEGAGLNMALAYGKSILSFQQDLSNIHFGGTYTWNDLQFFGQLSRERTTIAEVRHTNDAAALGVVWTLGVQAIKFQVVNSRIKRTGMESMRATMYSAGYDYNLSKRTALYGAVSYIRNNAAGTFDLGVPVMPGQNASGVQVGMRHAF</sequence>
<evidence type="ECO:0000256" key="9">
    <source>
        <dbReference type="ARBA" id="ARBA00023136"/>
    </source>
</evidence>
<keyword evidence="8" id="KW-0626">Porin</keyword>
<evidence type="ECO:0000256" key="1">
    <source>
        <dbReference type="ARBA" id="ARBA00004571"/>
    </source>
</evidence>
<dbReference type="InterPro" id="IPR033900">
    <property type="entry name" value="Gram_neg_porin_domain"/>
</dbReference>